<dbReference type="OrthoDB" id="5835829at2759"/>
<evidence type="ECO:0000313" key="2">
    <source>
        <dbReference type="Proteomes" id="UP000654075"/>
    </source>
</evidence>
<reference evidence="1" key="1">
    <citation type="submission" date="2021-02" db="EMBL/GenBank/DDBJ databases">
        <authorList>
            <person name="Dougan E. K."/>
            <person name="Rhodes N."/>
            <person name="Thang M."/>
            <person name="Chan C."/>
        </authorList>
    </citation>
    <scope>NUCLEOTIDE SEQUENCE</scope>
</reference>
<dbReference type="Proteomes" id="UP000654075">
    <property type="component" value="Unassembled WGS sequence"/>
</dbReference>
<dbReference type="SUPFAM" id="SSF53756">
    <property type="entry name" value="UDP-Glycosyltransferase/glycogen phosphorylase"/>
    <property type="match status" value="1"/>
</dbReference>
<dbReference type="Gene3D" id="3.40.50.2000">
    <property type="entry name" value="Glycogen Phosphorylase B"/>
    <property type="match status" value="1"/>
</dbReference>
<evidence type="ECO:0000313" key="1">
    <source>
        <dbReference type="EMBL" id="CAE8619823.1"/>
    </source>
</evidence>
<dbReference type="EMBL" id="CAJNNV010027235">
    <property type="protein sequence ID" value="CAE8619823.1"/>
    <property type="molecule type" value="Genomic_DNA"/>
</dbReference>
<organism evidence="1 2">
    <name type="scientific">Polarella glacialis</name>
    <name type="common">Dinoflagellate</name>
    <dbReference type="NCBI Taxonomy" id="89957"/>
    <lineage>
        <taxon>Eukaryota</taxon>
        <taxon>Sar</taxon>
        <taxon>Alveolata</taxon>
        <taxon>Dinophyceae</taxon>
        <taxon>Suessiales</taxon>
        <taxon>Suessiaceae</taxon>
        <taxon>Polarella</taxon>
    </lineage>
</organism>
<dbReference type="AlphaFoldDB" id="A0A813G0B3"/>
<keyword evidence="2" id="KW-1185">Reference proteome</keyword>
<protein>
    <submittedName>
        <fullName evidence="1">Uncharacterized protein</fullName>
    </submittedName>
</protein>
<comment type="caution">
    <text evidence="1">The sequence shown here is derived from an EMBL/GenBank/DDBJ whole genome shotgun (WGS) entry which is preliminary data.</text>
</comment>
<proteinExistence type="predicted"/>
<accession>A0A813G0B3</accession>
<sequence length="150" mass="16375">MRGVVEAAGAEWHPFRYASSELTGTLKCLDERGIEKYVPDGTPEEEYLHLTSGMVYNAEVLLPTLPEDLEAIRPAVIVYEPFLAFPQVAAHVLGIPAVGLMTMTGPGVLQKSATSGCHILGCKARGRTFWTRMALMFSRTACSWSSTPPF</sequence>
<gene>
    <name evidence="1" type="ORF">PGLA1383_LOCUS37403</name>
</gene>
<name>A0A813G0B3_POLGL</name>